<name>A0A7M1RSQ1_9CAUD</name>
<proteinExistence type="predicted"/>
<accession>A0A7M1RSQ1</accession>
<dbReference type="EMBL" id="MT774395">
    <property type="protein sequence ID" value="QOR56699.1"/>
    <property type="molecule type" value="Genomic_DNA"/>
</dbReference>
<dbReference type="Proteomes" id="UP000594150">
    <property type="component" value="Segment"/>
</dbReference>
<evidence type="ECO:0000313" key="2">
    <source>
        <dbReference type="Proteomes" id="UP000594150"/>
    </source>
</evidence>
<reference evidence="1 2" key="1">
    <citation type="submission" date="2020-07" db="EMBL/GenBank/DDBJ databases">
        <title>Taxonomic proposal: Crassvirales, a new order of highly abundant and diverse bacterial viruses.</title>
        <authorList>
            <person name="Shkoporov A.N."/>
            <person name="Stockdale S.R."/>
            <person name="Guerin E."/>
            <person name="Ross R.P."/>
            <person name="Hill C."/>
        </authorList>
    </citation>
    <scope>NUCLEOTIDE SEQUENCE [LARGE SCALE GENOMIC DNA]</scope>
</reference>
<keyword evidence="2" id="KW-1185">Reference proteome</keyword>
<dbReference type="KEGG" id="vg:65130612"/>
<protein>
    <submittedName>
        <fullName evidence="1">Uncharacterized protein</fullName>
    </submittedName>
</protein>
<organism evidence="1 2">
    <name type="scientific">uncultured phage cr52_1</name>
    <dbReference type="NCBI Taxonomy" id="2772079"/>
    <lineage>
        <taxon>Viruses</taxon>
        <taxon>Duplodnaviria</taxon>
        <taxon>Heunggongvirae</taxon>
        <taxon>Uroviricota</taxon>
        <taxon>Caudoviricetes</taxon>
        <taxon>Crassvirales</taxon>
        <taxon>Suoliviridae</taxon>
        <taxon>Loutivirinae</taxon>
        <taxon>Buchavirus</taxon>
        <taxon>Buchavirus copri</taxon>
    </lineage>
</organism>
<dbReference type="GeneID" id="65130612"/>
<sequence length="126" mass="14920">MRSLLIDAGSIILWKDYNILNRLWHKLIGKTLPFNRFSLVGQKTELLTSDKLEDVIVYEPIRKYSKLESNKLKCISYNLASTKDWNEVVTVINLIRPNTLNIDSSVEKCKYYKKVDWNEKLDEYIY</sequence>
<dbReference type="RefSeq" id="YP_010112151.1">
    <property type="nucleotide sequence ID" value="NC_055888.1"/>
</dbReference>
<evidence type="ECO:0000313" key="1">
    <source>
        <dbReference type="EMBL" id="QOR56699.1"/>
    </source>
</evidence>